<evidence type="ECO:0000256" key="5">
    <source>
        <dbReference type="ARBA" id="ARBA00022825"/>
    </source>
</evidence>
<dbReference type="PROSITE" id="PS51695">
    <property type="entry name" value="SEDOLISIN"/>
    <property type="match status" value="1"/>
</dbReference>
<feature type="domain" description="Peptidase S53" evidence="8">
    <location>
        <begin position="170"/>
        <end position="591"/>
    </location>
</feature>
<dbReference type="InterPro" id="IPR030400">
    <property type="entry name" value="Sedolisin_dom"/>
</dbReference>
<reference evidence="9 10" key="1">
    <citation type="journal article" date="2010" name="Stand. Genomic Sci.">
        <title>Complete genome sequence of Haliangium ochraceum type strain (SMP-2).</title>
        <authorList>
            <consortium name="US DOE Joint Genome Institute (JGI-PGF)"/>
            <person name="Ivanova N."/>
            <person name="Daum C."/>
            <person name="Lang E."/>
            <person name="Abt B."/>
            <person name="Kopitz M."/>
            <person name="Saunders E."/>
            <person name="Lapidus A."/>
            <person name="Lucas S."/>
            <person name="Glavina Del Rio T."/>
            <person name="Nolan M."/>
            <person name="Tice H."/>
            <person name="Copeland A."/>
            <person name="Cheng J.F."/>
            <person name="Chen F."/>
            <person name="Bruce D."/>
            <person name="Goodwin L."/>
            <person name="Pitluck S."/>
            <person name="Mavromatis K."/>
            <person name="Pati A."/>
            <person name="Mikhailova N."/>
            <person name="Chen A."/>
            <person name="Palaniappan K."/>
            <person name="Land M."/>
            <person name="Hauser L."/>
            <person name="Chang Y.J."/>
            <person name="Jeffries C.D."/>
            <person name="Detter J.C."/>
            <person name="Brettin T."/>
            <person name="Rohde M."/>
            <person name="Goker M."/>
            <person name="Bristow J."/>
            <person name="Markowitz V."/>
            <person name="Eisen J.A."/>
            <person name="Hugenholtz P."/>
            <person name="Kyrpides N.C."/>
            <person name="Klenk H.P."/>
        </authorList>
    </citation>
    <scope>NUCLEOTIDE SEQUENCE [LARGE SCALE GENOMIC DNA]</scope>
    <source>
        <strain evidence="10">DSM 14365 / CIP 107738 / JCM 11303 / AJ 13395 / SMP-2</strain>
    </source>
</reference>
<dbReference type="PANTHER" id="PTHR14218">
    <property type="entry name" value="PROTEASE S8 TRIPEPTIDYL PEPTIDASE I CLN2"/>
    <property type="match status" value="1"/>
</dbReference>
<dbReference type="OrthoDB" id="5478896at2"/>
<dbReference type="CDD" id="cd04056">
    <property type="entry name" value="Peptidases_S53"/>
    <property type="match status" value="1"/>
</dbReference>
<proteinExistence type="predicted"/>
<dbReference type="InterPro" id="IPR036852">
    <property type="entry name" value="Peptidase_S8/S53_dom_sf"/>
</dbReference>
<dbReference type="SUPFAM" id="SSF52743">
    <property type="entry name" value="Subtilisin-like"/>
    <property type="match status" value="1"/>
</dbReference>
<dbReference type="InterPro" id="IPR000209">
    <property type="entry name" value="Peptidase_S8/S53_dom"/>
</dbReference>
<dbReference type="SMART" id="SM00944">
    <property type="entry name" value="Pro-kuma_activ"/>
    <property type="match status" value="1"/>
</dbReference>
<evidence type="ECO:0000256" key="2">
    <source>
        <dbReference type="ARBA" id="ARBA00022670"/>
    </source>
</evidence>
<dbReference type="Pfam" id="PF09286">
    <property type="entry name" value="Pro-kuma_activ"/>
    <property type="match status" value="1"/>
</dbReference>
<comment type="cofactor">
    <cofactor evidence="1">
        <name>Ca(2+)</name>
        <dbReference type="ChEBI" id="CHEBI:29108"/>
    </cofactor>
</comment>
<keyword evidence="5" id="KW-0720">Serine protease</keyword>
<dbReference type="InterPro" id="IPR050819">
    <property type="entry name" value="Tripeptidyl-peptidase_I"/>
</dbReference>
<dbReference type="PANTHER" id="PTHR14218:SF15">
    <property type="entry name" value="TRIPEPTIDYL-PEPTIDASE 1"/>
    <property type="match status" value="1"/>
</dbReference>
<dbReference type="KEGG" id="hoh:Hoch_6805"/>
<evidence type="ECO:0000256" key="3">
    <source>
        <dbReference type="ARBA" id="ARBA00022723"/>
    </source>
</evidence>
<dbReference type="Proteomes" id="UP000001880">
    <property type="component" value="Chromosome"/>
</dbReference>
<dbReference type="EMBL" id="CP001804">
    <property type="protein sequence ID" value="ACY19269.1"/>
    <property type="molecule type" value="Genomic_DNA"/>
</dbReference>
<organism evidence="9 10">
    <name type="scientific">Haliangium ochraceum (strain DSM 14365 / JCM 11303 / SMP-2)</name>
    <dbReference type="NCBI Taxonomy" id="502025"/>
    <lineage>
        <taxon>Bacteria</taxon>
        <taxon>Pseudomonadati</taxon>
        <taxon>Myxococcota</taxon>
        <taxon>Polyangia</taxon>
        <taxon>Haliangiales</taxon>
        <taxon>Kofleriaceae</taxon>
        <taxon>Haliangium</taxon>
    </lineage>
</organism>
<accession>D0LUE6</accession>
<dbReference type="SUPFAM" id="SSF54897">
    <property type="entry name" value="Protease propeptides/inhibitors"/>
    <property type="match status" value="1"/>
</dbReference>
<dbReference type="STRING" id="502025.Hoch_6805"/>
<dbReference type="GO" id="GO:0046872">
    <property type="term" value="F:metal ion binding"/>
    <property type="evidence" value="ECO:0007669"/>
    <property type="project" value="UniProtKB-KW"/>
</dbReference>
<evidence type="ECO:0000313" key="9">
    <source>
        <dbReference type="EMBL" id="ACY19269.1"/>
    </source>
</evidence>
<keyword evidence="3" id="KW-0479">Metal-binding</keyword>
<dbReference type="GO" id="GO:0004252">
    <property type="term" value="F:serine-type endopeptidase activity"/>
    <property type="evidence" value="ECO:0007669"/>
    <property type="project" value="InterPro"/>
</dbReference>
<dbReference type="InterPro" id="IPR015366">
    <property type="entry name" value="S53_propep"/>
</dbReference>
<dbReference type="Gene3D" id="3.40.50.200">
    <property type="entry name" value="Peptidase S8/S53 domain"/>
    <property type="match status" value="1"/>
</dbReference>
<gene>
    <name evidence="9" type="ordered locus">Hoch_6805</name>
</gene>
<evidence type="ECO:0000256" key="7">
    <source>
        <dbReference type="ARBA" id="ARBA00023145"/>
    </source>
</evidence>
<evidence type="ECO:0000259" key="8">
    <source>
        <dbReference type="PROSITE" id="PS51695"/>
    </source>
</evidence>
<sequence>MNEVGNNVLTVVFNEKGAADIYGLALRVSDPGSSDYGKYVSRSTLKQMAAPSHTARQRCEEWFEQHNMHIFERPTPQIILAEATDEELNKAFGPDYSAWLKGASSGGAPRGLWGLPTEIAGVIKAIHLHTVDSPGELSLLSHGIPSARTPDTMDDAERAPVASEEGVPQSVGGFSVADVRQIYEFPDDWDGSGETIALLNLAGRPSVQDLQAFWRANGVERADPEHVLIGGARDEHQGFVARLEATMGAAWIGAMAPGARLVIYDINPEMVADPWATMVAVAVADTEREPSILVSTWTTPETDYYRDNGSRVFSDLMRQATALGITMVVASGDWGVYSGRPNVRRGHRKAVAAAWPQGVFPAVEDQVLAVGGTMITSREPLTEVAWSGPLPPNRTLRESMPFRLFATSGGFSEQVPLPVWQNKHIPYSRAFSRGANLPAVTPYGRGYPDVALMAAGPAVQLMPGAQLSSVGYQLVMDGRWINYAGGTSMSAPVWATIIACMNQARRAKGKSRLGFVNPLLYDLAKKLQATPEKNPFRDITSGNSDVILDAVFQEGIAQRYCLHGYDAQGDWDPVTGLGVPRVDRLIELISS</sequence>
<evidence type="ECO:0000256" key="1">
    <source>
        <dbReference type="ARBA" id="ARBA00001913"/>
    </source>
</evidence>
<evidence type="ECO:0000313" key="10">
    <source>
        <dbReference type="Proteomes" id="UP000001880"/>
    </source>
</evidence>
<dbReference type="RefSeq" id="WP_012831861.1">
    <property type="nucleotide sequence ID" value="NC_013440.1"/>
</dbReference>
<dbReference type="GO" id="GO:0008240">
    <property type="term" value="F:tripeptidyl-peptidase activity"/>
    <property type="evidence" value="ECO:0007669"/>
    <property type="project" value="TreeGrafter"/>
</dbReference>
<dbReference type="eggNOG" id="COG4934">
    <property type="taxonomic scope" value="Bacteria"/>
</dbReference>
<keyword evidence="2 9" id="KW-0645">Protease</keyword>
<keyword evidence="6" id="KW-0106">Calcium</keyword>
<dbReference type="GO" id="GO:0006508">
    <property type="term" value="P:proteolysis"/>
    <property type="evidence" value="ECO:0007669"/>
    <property type="project" value="UniProtKB-KW"/>
</dbReference>
<keyword evidence="7" id="KW-0865">Zymogen</keyword>
<keyword evidence="4" id="KW-0378">Hydrolase</keyword>
<name>D0LUE6_HALO1</name>
<protein>
    <submittedName>
        <fullName evidence="9">Protease-like protein</fullName>
    </submittedName>
</protein>
<dbReference type="AlphaFoldDB" id="D0LUE6"/>
<evidence type="ECO:0000256" key="6">
    <source>
        <dbReference type="ARBA" id="ARBA00022837"/>
    </source>
</evidence>
<dbReference type="Pfam" id="PF00082">
    <property type="entry name" value="Peptidase_S8"/>
    <property type="match status" value="1"/>
</dbReference>
<keyword evidence="10" id="KW-1185">Reference proteome</keyword>
<dbReference type="HOGENOM" id="CLU_461364_0_0_7"/>
<evidence type="ECO:0000256" key="4">
    <source>
        <dbReference type="ARBA" id="ARBA00022801"/>
    </source>
</evidence>